<dbReference type="SUPFAM" id="SSF48508">
    <property type="entry name" value="Nuclear receptor ligand-binding domain"/>
    <property type="match status" value="1"/>
</dbReference>
<name>A0A7R8CPK8_LEPSM</name>
<dbReference type="PRINTS" id="PR00398">
    <property type="entry name" value="STRDHORMONER"/>
</dbReference>
<dbReference type="SUPFAM" id="SSF57716">
    <property type="entry name" value="Glucocorticoid receptor-like (DNA-binding domain)"/>
    <property type="match status" value="1"/>
</dbReference>
<evidence type="ECO:0000256" key="7">
    <source>
        <dbReference type="ARBA" id="ARBA00023121"/>
    </source>
</evidence>
<feature type="region of interest" description="Disordered" evidence="12">
    <location>
        <begin position="544"/>
        <end position="589"/>
    </location>
</feature>
<dbReference type="Gene3D" id="1.10.565.10">
    <property type="entry name" value="Retinoid X Receptor"/>
    <property type="match status" value="1"/>
</dbReference>
<keyword evidence="3" id="KW-0479">Metal-binding</keyword>
<dbReference type="InterPro" id="IPR001628">
    <property type="entry name" value="Znf_hrmn_rcpt"/>
</dbReference>
<sequence length="978" mass="110960">MNYNKKQSPVKNSTMAIYFVKILQTKNVYAKLICIYYPEGGRKRRLSEGEDVEIDDVQKDDDILSKIIIIPLGTTQAINMDHSYAFPSNITLAKLKHDRLQSLLAKKLLVEEKQRQKIRQLKSKNKQLNEMHQVKFKNQIRMENMRHFHKRGKTIYEFYRKRPLKQKNNVRGSSGRRISFNPDIVAFMEEEGHTRILEELCHNEWIIFKSTPLFKVPQNKKGFSEISDKLSRIMSLGELSYVVNVEEVCGLRGSLADHSALKITLHVSYHSRVGETPILIAFFLGVDTKDINLYSENTSVLPVLLISGHRKAVSGLVESLQIVFDSSISKACFHEDELRWMFALWSGFESSPKRNTVYMDYKLPPSVKGIKLLQVAVSYTDLLSIWNSVHSTSESEFTLKEMKTFYTLNVFSLPTVTFHQNGTINIHEVKYLKNMIGYLTERFQNNLQAAPRIGVQLESFLYFSNGVSIEDNNSENNNNLSKNLLLDSTDLSLHKSSPGGSSGGGKLLQQLLDTDPESSSERVHKGNKIGIALKNKILSSSVGEDVLNSPPSPLDSLKGKNVCSPSTSVSTSFNRNDTSNNNDTITSSSEEQDSIYLLNIIKDEAAPSYEDNEILYSLSNSSTMTLLQNNEMEIADSCEVNANSPTTSMKDSDVHSSRDPLNTQLNVTTTTNIASYAPPGSPDHHLCSSTSETNLFSRDIIKEEEGQRRTCLVCGDIASGFHYGVSSCEACKAFFKRTIQGNIEYTCPASNECEINKRRRKACQACRFQKCLRMGMLKEGVRLDRVRGGRQKYRRMIESSPYIQPPPKKTLEDNKLLQVLRHCEPEAFLVNMDMTLPNYKIRTISTLSDFYNRELIGTIEWAKQIPGFSNLTINDQMKLLQSSWSEILVLSLVYRSLPYNGKISLTNNFSLDESQARLCGLSEFFFQCLRILERVEHFGLRKEEYIIMKAIIIANCGVWKPKYQCTKYTPSTAKYQAG</sequence>
<evidence type="ECO:0000313" key="13">
    <source>
        <dbReference type="EMBL" id="CAF2887304.1"/>
    </source>
</evidence>
<dbReference type="InterPro" id="IPR050200">
    <property type="entry name" value="Nuclear_hormone_rcpt_NR3"/>
</dbReference>
<keyword evidence="5" id="KW-0862">Zinc</keyword>
<dbReference type="GO" id="GO:0043565">
    <property type="term" value="F:sequence-specific DNA binding"/>
    <property type="evidence" value="ECO:0007669"/>
    <property type="project" value="InterPro"/>
</dbReference>
<dbReference type="InterPro" id="IPR013088">
    <property type="entry name" value="Znf_NHR/GATA"/>
</dbReference>
<dbReference type="AlphaFoldDB" id="A0A7R8CPK8"/>
<evidence type="ECO:0000313" key="14">
    <source>
        <dbReference type="Proteomes" id="UP000675881"/>
    </source>
</evidence>
<keyword evidence="14" id="KW-1185">Reference proteome</keyword>
<evidence type="ECO:0000256" key="1">
    <source>
        <dbReference type="ARBA" id="ARBA00005413"/>
    </source>
</evidence>
<accession>A0A7R8CPK8</accession>
<dbReference type="Pfam" id="PF13092">
    <property type="entry name" value="CENP-L"/>
    <property type="match status" value="1"/>
</dbReference>
<dbReference type="GO" id="GO:0005496">
    <property type="term" value="F:steroid binding"/>
    <property type="evidence" value="ECO:0007669"/>
    <property type="project" value="UniProtKB-KW"/>
</dbReference>
<evidence type="ECO:0000256" key="4">
    <source>
        <dbReference type="ARBA" id="ARBA00022771"/>
    </source>
</evidence>
<evidence type="ECO:0000256" key="3">
    <source>
        <dbReference type="ARBA" id="ARBA00022723"/>
    </source>
</evidence>
<protein>
    <submittedName>
        <fullName evidence="13">NR3BN</fullName>
    </submittedName>
</protein>
<proteinExistence type="inferred from homology"/>
<dbReference type="PROSITE" id="PS51843">
    <property type="entry name" value="NR_LBD"/>
    <property type="match status" value="1"/>
</dbReference>
<keyword evidence="9" id="KW-0804">Transcription</keyword>
<dbReference type="OrthoDB" id="5799427at2759"/>
<dbReference type="SMART" id="SM00399">
    <property type="entry name" value="ZnF_C4"/>
    <property type="match status" value="1"/>
</dbReference>
<evidence type="ECO:0000256" key="8">
    <source>
        <dbReference type="ARBA" id="ARBA00023125"/>
    </source>
</evidence>
<dbReference type="InterPro" id="IPR000536">
    <property type="entry name" value="Nucl_hrmn_rcpt_lig-bd"/>
</dbReference>
<dbReference type="PANTHER" id="PTHR48092">
    <property type="entry name" value="KNIRPS-RELATED PROTEIN-RELATED"/>
    <property type="match status" value="1"/>
</dbReference>
<dbReference type="CDD" id="cd07170">
    <property type="entry name" value="NR_DBD_ERR"/>
    <property type="match status" value="1"/>
</dbReference>
<dbReference type="PRINTS" id="PR00047">
    <property type="entry name" value="STROIDFINGER"/>
</dbReference>
<dbReference type="InterPro" id="IPR025204">
    <property type="entry name" value="CENP-L"/>
</dbReference>
<gene>
    <name evidence="13" type="ORF">LSAA_8134</name>
</gene>
<dbReference type="Pfam" id="PF00105">
    <property type="entry name" value="zf-C4"/>
    <property type="match status" value="1"/>
</dbReference>
<feature type="region of interest" description="Disordered" evidence="12">
    <location>
        <begin position="494"/>
        <end position="526"/>
    </location>
</feature>
<dbReference type="Proteomes" id="UP000675881">
    <property type="component" value="Chromosome 3"/>
</dbReference>
<organism evidence="13 14">
    <name type="scientific">Lepeophtheirus salmonis</name>
    <name type="common">Salmon louse</name>
    <name type="synonym">Caligus salmonis</name>
    <dbReference type="NCBI Taxonomy" id="72036"/>
    <lineage>
        <taxon>Eukaryota</taxon>
        <taxon>Metazoa</taxon>
        <taxon>Ecdysozoa</taxon>
        <taxon>Arthropoda</taxon>
        <taxon>Crustacea</taxon>
        <taxon>Multicrustacea</taxon>
        <taxon>Hexanauplia</taxon>
        <taxon>Copepoda</taxon>
        <taxon>Siphonostomatoida</taxon>
        <taxon>Caligidae</taxon>
        <taxon>Lepeophtheirus</taxon>
    </lineage>
</organism>
<keyword evidence="8" id="KW-0238">DNA-binding</keyword>
<keyword evidence="4" id="KW-0863">Zinc-finger</keyword>
<dbReference type="GO" id="GO:0008270">
    <property type="term" value="F:zinc ion binding"/>
    <property type="evidence" value="ECO:0007669"/>
    <property type="project" value="UniProtKB-KW"/>
</dbReference>
<keyword evidence="2" id="KW-0754">Steroid-binding</keyword>
<evidence type="ECO:0000256" key="5">
    <source>
        <dbReference type="ARBA" id="ARBA00022833"/>
    </source>
</evidence>
<keyword evidence="10" id="KW-0675">Receptor</keyword>
<evidence type="ECO:0000256" key="2">
    <source>
        <dbReference type="ARBA" id="ARBA00022665"/>
    </source>
</evidence>
<evidence type="ECO:0000256" key="12">
    <source>
        <dbReference type="SAM" id="MobiDB-lite"/>
    </source>
</evidence>
<dbReference type="FunFam" id="3.30.50.10:FF:000139">
    <property type="entry name" value="Estrogen receptor beta a variant b"/>
    <property type="match status" value="1"/>
</dbReference>
<dbReference type="InterPro" id="IPR035500">
    <property type="entry name" value="NHR-like_dom_sf"/>
</dbReference>
<dbReference type="InterPro" id="IPR001723">
    <property type="entry name" value="Nuclear_hrmn_rcpt"/>
</dbReference>
<dbReference type="SMART" id="SM00430">
    <property type="entry name" value="HOLI"/>
    <property type="match status" value="1"/>
</dbReference>
<dbReference type="Gene3D" id="3.30.50.10">
    <property type="entry name" value="Erythroid Transcription Factor GATA-1, subunit A"/>
    <property type="match status" value="1"/>
</dbReference>
<evidence type="ECO:0000256" key="9">
    <source>
        <dbReference type="ARBA" id="ARBA00023163"/>
    </source>
</evidence>
<evidence type="ECO:0000256" key="11">
    <source>
        <dbReference type="ARBA" id="ARBA00023242"/>
    </source>
</evidence>
<keyword evidence="7" id="KW-0446">Lipid-binding</keyword>
<dbReference type="Pfam" id="PF00104">
    <property type="entry name" value="Hormone_recep"/>
    <property type="match status" value="1"/>
</dbReference>
<dbReference type="PROSITE" id="PS51030">
    <property type="entry name" value="NUCLEAR_REC_DBD_2"/>
    <property type="match status" value="1"/>
</dbReference>
<feature type="compositionally biased region" description="Low complexity" evidence="12">
    <location>
        <begin position="570"/>
        <end position="589"/>
    </location>
</feature>
<evidence type="ECO:0000256" key="10">
    <source>
        <dbReference type="ARBA" id="ARBA00023170"/>
    </source>
</evidence>
<dbReference type="GO" id="GO:0003700">
    <property type="term" value="F:DNA-binding transcription factor activity"/>
    <property type="evidence" value="ECO:0007669"/>
    <property type="project" value="InterPro"/>
</dbReference>
<keyword evidence="11" id="KW-0539">Nucleus</keyword>
<reference evidence="13" key="1">
    <citation type="submission" date="2021-02" db="EMBL/GenBank/DDBJ databases">
        <authorList>
            <person name="Bekaert M."/>
        </authorList>
    </citation>
    <scope>NUCLEOTIDE SEQUENCE</scope>
    <source>
        <strain evidence="13">IoA-00</strain>
    </source>
</reference>
<keyword evidence="6" id="KW-0805">Transcription regulation</keyword>
<dbReference type="EMBL" id="HG994582">
    <property type="protein sequence ID" value="CAF2887304.1"/>
    <property type="molecule type" value="Genomic_DNA"/>
</dbReference>
<comment type="similarity">
    <text evidence="1">Belongs to the nuclear hormone receptor family. NR3 subfamily.</text>
</comment>
<evidence type="ECO:0000256" key="6">
    <source>
        <dbReference type="ARBA" id="ARBA00023015"/>
    </source>
</evidence>
<dbReference type="PROSITE" id="PS00031">
    <property type="entry name" value="NUCLEAR_REC_DBD_1"/>
    <property type="match status" value="1"/>
</dbReference>